<name>A0A8D8W1N6_9HEMI</name>
<accession>A0A8D8W1N6</accession>
<dbReference type="AlphaFoldDB" id="A0A8D8W1N6"/>
<organism evidence="1">
    <name type="scientific">Cacopsylla melanoneura</name>
    <dbReference type="NCBI Taxonomy" id="428564"/>
    <lineage>
        <taxon>Eukaryota</taxon>
        <taxon>Metazoa</taxon>
        <taxon>Ecdysozoa</taxon>
        <taxon>Arthropoda</taxon>
        <taxon>Hexapoda</taxon>
        <taxon>Insecta</taxon>
        <taxon>Pterygota</taxon>
        <taxon>Neoptera</taxon>
        <taxon>Paraneoptera</taxon>
        <taxon>Hemiptera</taxon>
        <taxon>Sternorrhyncha</taxon>
        <taxon>Psylloidea</taxon>
        <taxon>Psyllidae</taxon>
        <taxon>Psyllinae</taxon>
        <taxon>Cacopsylla</taxon>
    </lineage>
</organism>
<protein>
    <submittedName>
        <fullName evidence="1">Uncharacterized protein</fullName>
    </submittedName>
</protein>
<dbReference type="EMBL" id="HBUF01129094">
    <property type="protein sequence ID" value="CAG6643802.1"/>
    <property type="molecule type" value="Transcribed_RNA"/>
</dbReference>
<sequence>MDHCMSLLCCFVSENIGNNVNFDNQRPPFDLVHVILLNEADPLPVHLNGIIQRPQFLHRLLQHVTKLVQSRNIRHEIVIVQNGLMFEQRCQSGMDETHVQIMRISDLFP</sequence>
<reference evidence="1" key="1">
    <citation type="submission" date="2021-05" db="EMBL/GenBank/DDBJ databases">
        <authorList>
            <person name="Alioto T."/>
            <person name="Alioto T."/>
            <person name="Gomez Garrido J."/>
        </authorList>
    </citation>
    <scope>NUCLEOTIDE SEQUENCE</scope>
</reference>
<evidence type="ECO:0000313" key="1">
    <source>
        <dbReference type="EMBL" id="CAG6643802.1"/>
    </source>
</evidence>
<dbReference type="EMBL" id="HBUF01302075">
    <property type="protein sequence ID" value="CAG6691351.1"/>
    <property type="molecule type" value="Transcribed_RNA"/>
</dbReference>
<proteinExistence type="predicted"/>